<dbReference type="Gene3D" id="3.40.50.150">
    <property type="entry name" value="Vaccinia Virus protein VP39"/>
    <property type="match status" value="1"/>
</dbReference>
<organism>
    <name type="scientific">Serpula lacrymans var. lacrymans (strain S7.9)</name>
    <name type="common">Dry rot fungus</name>
    <dbReference type="NCBI Taxonomy" id="578457"/>
    <lineage>
        <taxon>Eukaryota</taxon>
        <taxon>Fungi</taxon>
        <taxon>Dikarya</taxon>
        <taxon>Basidiomycota</taxon>
        <taxon>Agaricomycotina</taxon>
        <taxon>Agaricomycetes</taxon>
        <taxon>Agaricomycetidae</taxon>
        <taxon>Boletales</taxon>
        <taxon>Coniophorineae</taxon>
        <taxon>Serpulaceae</taxon>
        <taxon>Serpula</taxon>
    </lineage>
</organism>
<dbReference type="Proteomes" id="UP000008064">
    <property type="component" value="Unassembled WGS sequence"/>
</dbReference>
<dbReference type="GeneID" id="18819457"/>
<dbReference type="GO" id="GO:0008168">
    <property type="term" value="F:methyltransferase activity"/>
    <property type="evidence" value="ECO:0007669"/>
    <property type="project" value="TreeGrafter"/>
</dbReference>
<accession>F8NY66</accession>
<reference evidence="2" key="1">
    <citation type="submission" date="2011-04" db="EMBL/GenBank/DDBJ databases">
        <title>Evolution of plant cell wall degrading machinery underlies the functional diversity of forest fungi.</title>
        <authorList>
            <consortium name="US DOE Joint Genome Institute (JGI-PGF)"/>
            <person name="Eastwood D.C."/>
            <person name="Floudas D."/>
            <person name="Binder M."/>
            <person name="Majcherczyk A."/>
            <person name="Schneider P."/>
            <person name="Aerts A."/>
            <person name="Asiegbu F.O."/>
            <person name="Baker S.E."/>
            <person name="Barry K."/>
            <person name="Bendiksby M."/>
            <person name="Blumentritt M."/>
            <person name="Coutinho P.M."/>
            <person name="Cullen D."/>
            <person name="Cullen D."/>
            <person name="Gathman A."/>
            <person name="Goodell B."/>
            <person name="Henrissat B."/>
            <person name="Ihrmark K."/>
            <person name="Kauserud H."/>
            <person name="Kohler A."/>
            <person name="LaButti K."/>
            <person name="Lapidus A."/>
            <person name="Lavin J.L."/>
            <person name="Lee Y.-H."/>
            <person name="Lindquist E."/>
            <person name="Lilly W."/>
            <person name="Lucas S."/>
            <person name="Morin E."/>
            <person name="Murat C."/>
            <person name="Oguiza J.A."/>
            <person name="Park J."/>
            <person name="Pisabarro A.G."/>
            <person name="Riley R."/>
            <person name="Rosling A."/>
            <person name="Salamov A."/>
            <person name="Schmidt O."/>
            <person name="Schmutz J."/>
            <person name="Skrede I."/>
            <person name="Stenlid J."/>
            <person name="Wiebenga A."/>
            <person name="Xie X."/>
            <person name="Kues U."/>
            <person name="Hibbett D.S."/>
            <person name="Hoffmeister D."/>
            <person name="Hogberg N."/>
            <person name="Martin F."/>
            <person name="Grigoriev I.V."/>
            <person name="Watkinson S.C."/>
        </authorList>
    </citation>
    <scope>NUCLEOTIDE SEQUENCE</scope>
    <source>
        <strain evidence="2">S7.9</strain>
    </source>
</reference>
<name>F8NY66_SERL9</name>
<dbReference type="PANTHER" id="PTHR43591:SF24">
    <property type="entry name" value="2-METHOXY-6-POLYPRENYL-1,4-BENZOQUINOL METHYLASE, MITOCHONDRIAL"/>
    <property type="match status" value="1"/>
</dbReference>
<dbReference type="Pfam" id="PF13847">
    <property type="entry name" value="Methyltransf_31"/>
    <property type="match status" value="1"/>
</dbReference>
<dbReference type="OrthoDB" id="10017101at2759"/>
<gene>
    <name evidence="2" type="ORF">SERLADRAFT_468707</name>
</gene>
<dbReference type="KEGG" id="sla:SERLADRAFT_468707"/>
<dbReference type="InterPro" id="IPR029063">
    <property type="entry name" value="SAM-dependent_MTases_sf"/>
</dbReference>
<dbReference type="AlphaFoldDB" id="F8NY66"/>
<protein>
    <recommendedName>
        <fullName evidence="1">Methyltransferase domain-containing protein</fullName>
    </recommendedName>
</protein>
<dbReference type="PANTHER" id="PTHR43591">
    <property type="entry name" value="METHYLTRANSFERASE"/>
    <property type="match status" value="1"/>
</dbReference>
<dbReference type="SUPFAM" id="SSF53335">
    <property type="entry name" value="S-adenosyl-L-methionine-dependent methyltransferases"/>
    <property type="match status" value="1"/>
</dbReference>
<dbReference type="EMBL" id="GL945434">
    <property type="protein sequence ID" value="EGO24828.1"/>
    <property type="molecule type" value="Genomic_DNA"/>
</dbReference>
<dbReference type="RefSeq" id="XP_007318847.1">
    <property type="nucleotide sequence ID" value="XM_007318785.1"/>
</dbReference>
<feature type="domain" description="Methyltransferase" evidence="1">
    <location>
        <begin position="36"/>
        <end position="148"/>
    </location>
</feature>
<proteinExistence type="predicted"/>
<dbReference type="CDD" id="cd02440">
    <property type="entry name" value="AdoMet_MTases"/>
    <property type="match status" value="1"/>
</dbReference>
<dbReference type="InterPro" id="IPR025714">
    <property type="entry name" value="Methyltranfer_dom"/>
</dbReference>
<evidence type="ECO:0000259" key="1">
    <source>
        <dbReference type="Pfam" id="PF13847"/>
    </source>
</evidence>
<dbReference type="HOGENOM" id="CLU_057148_1_0_1"/>
<sequence>MTDNQTYVHGHHESALRAHSWRTVANSAAYLQGSLKPDMKILDIGCGPGTITADLARLVPQGHVTGIEPVPDILNKARETAAEFGVSNVDFAVGDIHALDYPDDTFDVVHAHQVLQHIPHPVKALREMRRVTKPGGLVAARETDFKAMTWYPEVEGMGDFFTLYEKVARSLGGEPNAGRRVLSWALEAGYDRSSITCTAGTWCYATPKERAWWGGLWAERVVSSSFAKHAVNGGFATEADLEKYSKVWQEWSGKEDGWFALLHGELLCQV</sequence>
<evidence type="ECO:0000313" key="2">
    <source>
        <dbReference type="EMBL" id="EGO24828.1"/>
    </source>
</evidence>